<dbReference type="HAMAP" id="MF_01844">
    <property type="entry name" value="NhaA"/>
    <property type="match status" value="1"/>
</dbReference>
<organism evidence="7 8">
    <name type="scientific">Teichococcus aerophilus</name>
    <dbReference type="NCBI Taxonomy" id="1224513"/>
    <lineage>
        <taxon>Bacteria</taxon>
        <taxon>Pseudomonadati</taxon>
        <taxon>Pseudomonadota</taxon>
        <taxon>Alphaproteobacteria</taxon>
        <taxon>Acetobacterales</taxon>
        <taxon>Roseomonadaceae</taxon>
        <taxon>Roseomonas</taxon>
    </lineage>
</organism>
<feature type="transmembrane region" description="Helical" evidence="6">
    <location>
        <begin position="52"/>
        <end position="74"/>
    </location>
</feature>
<evidence type="ECO:0000256" key="3">
    <source>
        <dbReference type="ARBA" id="ARBA00022692"/>
    </source>
</evidence>
<feature type="transmembrane region" description="Helical" evidence="6">
    <location>
        <begin position="326"/>
        <end position="348"/>
    </location>
</feature>
<protein>
    <recommendedName>
        <fullName evidence="6">Na(+)/H(+) antiporter NhaA</fullName>
    </recommendedName>
    <alternativeName>
        <fullName evidence="6">Sodium/proton antiporter NhaA</fullName>
    </alternativeName>
</protein>
<reference evidence="7 8" key="1">
    <citation type="journal article" date="2013" name="Int. J. Syst. Evol. Microbiol.">
        <title>Roseomonas aerophila sp. nov., isolated from air.</title>
        <authorList>
            <person name="Kim S.J."/>
            <person name="Weon H.Y."/>
            <person name="Ahn J.H."/>
            <person name="Hong S.B."/>
            <person name="Seok S.J."/>
            <person name="Whang K.S."/>
            <person name="Kwon S.W."/>
        </authorList>
    </citation>
    <scope>NUCLEOTIDE SEQUENCE [LARGE SCALE GENOMIC DNA]</scope>
    <source>
        <strain evidence="7 8">NBRC 108923</strain>
    </source>
</reference>
<feature type="transmembrane region" description="Helical" evidence="6">
    <location>
        <begin position="360"/>
        <end position="380"/>
    </location>
</feature>
<comment type="similarity">
    <text evidence="6">Belongs to the NhaA Na(+)/H(+) (TC 2.A.33) antiporter family.</text>
</comment>
<comment type="catalytic activity">
    <reaction evidence="6">
        <text>Na(+)(in) + 2 H(+)(out) = Na(+)(out) + 2 H(+)(in)</text>
        <dbReference type="Rhea" id="RHEA:29251"/>
        <dbReference type="ChEBI" id="CHEBI:15378"/>
        <dbReference type="ChEBI" id="CHEBI:29101"/>
    </reaction>
</comment>
<sequence>MNPRRPHALSTLRNFLNSEASGGLVLMGFAALAIIVANSALAPGYFAALHAYLGPLSVSHWVNDGLMVVFFLLVGLEIKREMLEGQLSSWSRRILPGVAAMGGMLVPALIYVAFNRADPVAMRGWAIPTATDIAFALGVLSLLGPRVPASLKVFLAALAIIDDLGAVVIIALFYSGALSLPHLLGAAAVLAILVAMNLRGVRVLWPYLLLGVVLWFLVLQSGVHATIAGVLLALTIPMRAGDASPLLSLEHVLQRPVAFVIVPIFGFANAGVSFAGAGMETVLAPLTLGVGFGLLLGKVIGVMGAVGLMVGLRVAPMPMGARWQHMLGTALLCGIGFTMSLFIGLLAFADSPLLQSEVKFGIIGGSALAGILGCLVLFTAPPARHHV</sequence>
<evidence type="ECO:0000313" key="8">
    <source>
        <dbReference type="Proteomes" id="UP000626026"/>
    </source>
</evidence>
<keyword evidence="8" id="KW-1185">Reference proteome</keyword>
<evidence type="ECO:0000256" key="1">
    <source>
        <dbReference type="ARBA" id="ARBA00004429"/>
    </source>
</evidence>
<dbReference type="RefSeq" id="WP_187782992.1">
    <property type="nucleotide sequence ID" value="NZ_JACTVA010000003.1"/>
</dbReference>
<comment type="function">
    <text evidence="6">Na(+)/H(+) antiporter that extrudes sodium in exchange for external protons.</text>
</comment>
<evidence type="ECO:0000256" key="6">
    <source>
        <dbReference type="HAMAP-Rule" id="MF_01844"/>
    </source>
</evidence>
<keyword evidence="2 6" id="KW-1003">Cell membrane</keyword>
<keyword evidence="6" id="KW-0813">Transport</keyword>
<feature type="transmembrane region" description="Helical" evidence="6">
    <location>
        <begin position="21"/>
        <end position="46"/>
    </location>
</feature>
<accession>A0ABR7RHH1</accession>
<keyword evidence="6" id="KW-0406">Ion transport</keyword>
<feature type="transmembrane region" description="Helical" evidence="6">
    <location>
        <begin position="153"/>
        <end position="174"/>
    </location>
</feature>
<dbReference type="Proteomes" id="UP000626026">
    <property type="component" value="Unassembled WGS sequence"/>
</dbReference>
<dbReference type="Gene3D" id="1.20.1530.10">
    <property type="entry name" value="Na+/H+ antiporter like domain"/>
    <property type="match status" value="1"/>
</dbReference>
<keyword evidence="6" id="KW-0050">Antiport</keyword>
<keyword evidence="4 6" id="KW-1133">Transmembrane helix</keyword>
<dbReference type="NCBIfam" id="TIGR00773">
    <property type="entry name" value="NhaA"/>
    <property type="match status" value="1"/>
</dbReference>
<dbReference type="NCBIfam" id="NF007111">
    <property type="entry name" value="PRK09560.1"/>
    <property type="match status" value="1"/>
</dbReference>
<feature type="transmembrane region" description="Helical" evidence="6">
    <location>
        <begin position="256"/>
        <end position="275"/>
    </location>
</feature>
<evidence type="ECO:0000313" key="7">
    <source>
        <dbReference type="EMBL" id="MBC9205826.1"/>
    </source>
</evidence>
<dbReference type="InterPro" id="IPR023171">
    <property type="entry name" value="Na/H_antiporter_dom_sf"/>
</dbReference>
<evidence type="ECO:0000256" key="4">
    <source>
        <dbReference type="ARBA" id="ARBA00022989"/>
    </source>
</evidence>
<comment type="caution">
    <text evidence="7">The sequence shown here is derived from an EMBL/GenBank/DDBJ whole genome shotgun (WGS) entry which is preliminary data.</text>
</comment>
<dbReference type="PANTHER" id="PTHR30341">
    <property type="entry name" value="SODIUM ION/PROTON ANTIPORTER NHAA-RELATED"/>
    <property type="match status" value="1"/>
</dbReference>
<dbReference type="Pfam" id="PF06965">
    <property type="entry name" value="Na_H_antiport_1"/>
    <property type="match status" value="1"/>
</dbReference>
<keyword evidence="6" id="KW-0739">Sodium transport</keyword>
<feature type="transmembrane region" description="Helical" evidence="6">
    <location>
        <begin position="180"/>
        <end position="198"/>
    </location>
</feature>
<dbReference type="EMBL" id="JACTVA010000003">
    <property type="protein sequence ID" value="MBC9205826.1"/>
    <property type="molecule type" value="Genomic_DNA"/>
</dbReference>
<feature type="transmembrane region" description="Helical" evidence="6">
    <location>
        <begin position="207"/>
        <end position="236"/>
    </location>
</feature>
<evidence type="ECO:0000256" key="5">
    <source>
        <dbReference type="ARBA" id="ARBA00023136"/>
    </source>
</evidence>
<feature type="transmembrane region" description="Helical" evidence="6">
    <location>
        <begin position="282"/>
        <end position="306"/>
    </location>
</feature>
<dbReference type="InterPro" id="IPR004670">
    <property type="entry name" value="NhaA"/>
</dbReference>
<proteinExistence type="inferred from homology"/>
<feature type="transmembrane region" description="Helical" evidence="6">
    <location>
        <begin position="94"/>
        <end position="113"/>
    </location>
</feature>
<keyword evidence="5 6" id="KW-0472">Membrane</keyword>
<keyword evidence="6" id="KW-0915">Sodium</keyword>
<dbReference type="NCBIfam" id="NF007112">
    <property type="entry name" value="PRK09561.1"/>
    <property type="match status" value="1"/>
</dbReference>
<comment type="subcellular location">
    <subcellularLocation>
        <location evidence="1">Cell inner membrane</location>
        <topology evidence="1">Multi-pass membrane protein</topology>
    </subcellularLocation>
    <subcellularLocation>
        <location evidence="6">Cell membrane</location>
        <topology evidence="6">Multi-pass membrane protein</topology>
    </subcellularLocation>
</comment>
<gene>
    <name evidence="6 7" type="primary">nhaA</name>
    <name evidence="7" type="ORF">IBL26_03185</name>
</gene>
<dbReference type="PANTHER" id="PTHR30341:SF0">
    <property type="entry name" value="NA(+)_H(+) ANTIPORTER NHAA"/>
    <property type="match status" value="1"/>
</dbReference>
<keyword evidence="3 6" id="KW-0812">Transmembrane</keyword>
<feature type="transmembrane region" description="Helical" evidence="6">
    <location>
        <begin position="125"/>
        <end position="144"/>
    </location>
</feature>
<name>A0ABR7RHH1_9PROT</name>
<evidence type="ECO:0000256" key="2">
    <source>
        <dbReference type="ARBA" id="ARBA00022475"/>
    </source>
</evidence>